<evidence type="ECO:0000256" key="1">
    <source>
        <dbReference type="SAM" id="Coils"/>
    </source>
</evidence>
<dbReference type="AlphaFoldDB" id="A0A0N1MNW3"/>
<organism evidence="2 3">
    <name type="scientific">Helicobacter pullorum</name>
    <dbReference type="NCBI Taxonomy" id="35818"/>
    <lineage>
        <taxon>Bacteria</taxon>
        <taxon>Pseudomonadati</taxon>
        <taxon>Campylobacterota</taxon>
        <taxon>Epsilonproteobacteria</taxon>
        <taxon>Campylobacterales</taxon>
        <taxon>Helicobacteraceae</taxon>
        <taxon>Helicobacter</taxon>
    </lineage>
</organism>
<dbReference type="EMBL" id="JNOC01000181">
    <property type="protein sequence ID" value="KPH51575.1"/>
    <property type="molecule type" value="Genomic_DNA"/>
</dbReference>
<dbReference type="Proteomes" id="UP000037997">
    <property type="component" value="Unassembled WGS sequence"/>
</dbReference>
<feature type="non-terminal residue" evidence="2">
    <location>
        <position position="1"/>
    </location>
</feature>
<feature type="non-terminal residue" evidence="2">
    <location>
        <position position="88"/>
    </location>
</feature>
<keyword evidence="1" id="KW-0175">Coiled coil</keyword>
<feature type="coiled-coil region" evidence="1">
    <location>
        <begin position="18"/>
        <end position="52"/>
    </location>
</feature>
<protein>
    <submittedName>
        <fullName evidence="2">Uncharacterized protein</fullName>
    </submittedName>
</protein>
<evidence type="ECO:0000313" key="3">
    <source>
        <dbReference type="Proteomes" id="UP000037997"/>
    </source>
</evidence>
<reference evidence="2 3" key="1">
    <citation type="submission" date="2014-06" db="EMBL/GenBank/DDBJ databases">
        <title>Helicobacter pullorum isolates in fresh chicken meat - phenotypic and genotypic features.</title>
        <authorList>
            <person name="Borges V."/>
            <person name="Santos A."/>
            <person name="Correia C.B."/>
            <person name="Saraiva M."/>
            <person name="Menard A."/>
            <person name="Vieira L."/>
            <person name="Sampaio D.A."/>
            <person name="Gomes J.P."/>
            <person name="Oleastro M."/>
        </authorList>
    </citation>
    <scope>NUCLEOTIDE SEQUENCE [LARGE SCALE GENOMIC DNA]</scope>
    <source>
        <strain evidence="2 3">229334/12</strain>
    </source>
</reference>
<sequence>ALGLVLIGYLYSNALGEIAGLKKDLQLSKANVVALQEAIDKQNLAIKALEVKASKPPKEIEVIKEIKLKDSSCEAELRGYKKLFKEMG</sequence>
<accession>A0A0N1MNW3</accession>
<proteinExistence type="predicted"/>
<name>A0A0N1MNW3_9HELI</name>
<evidence type="ECO:0000313" key="2">
    <source>
        <dbReference type="EMBL" id="KPH51575.1"/>
    </source>
</evidence>
<comment type="caution">
    <text evidence="2">The sequence shown here is derived from an EMBL/GenBank/DDBJ whole genome shotgun (WGS) entry which is preliminary data.</text>
</comment>
<gene>
    <name evidence="2" type="ORF">HPU229334_04270</name>
</gene>